<reference evidence="6 7" key="1">
    <citation type="journal article" date="2019" name="Nat. Ecol. Evol.">
        <title>Megaphylogeny resolves global patterns of mushroom evolution.</title>
        <authorList>
            <person name="Varga T."/>
            <person name="Krizsan K."/>
            <person name="Foldi C."/>
            <person name="Dima B."/>
            <person name="Sanchez-Garcia M."/>
            <person name="Sanchez-Ramirez S."/>
            <person name="Szollosi G.J."/>
            <person name="Szarkandi J.G."/>
            <person name="Papp V."/>
            <person name="Albert L."/>
            <person name="Andreopoulos W."/>
            <person name="Angelini C."/>
            <person name="Antonin V."/>
            <person name="Barry K.W."/>
            <person name="Bougher N.L."/>
            <person name="Buchanan P."/>
            <person name="Buyck B."/>
            <person name="Bense V."/>
            <person name="Catcheside P."/>
            <person name="Chovatia M."/>
            <person name="Cooper J."/>
            <person name="Damon W."/>
            <person name="Desjardin D."/>
            <person name="Finy P."/>
            <person name="Geml J."/>
            <person name="Haridas S."/>
            <person name="Hughes K."/>
            <person name="Justo A."/>
            <person name="Karasinski D."/>
            <person name="Kautmanova I."/>
            <person name="Kiss B."/>
            <person name="Kocsube S."/>
            <person name="Kotiranta H."/>
            <person name="LaButti K.M."/>
            <person name="Lechner B.E."/>
            <person name="Liimatainen K."/>
            <person name="Lipzen A."/>
            <person name="Lukacs Z."/>
            <person name="Mihaltcheva S."/>
            <person name="Morgado L.N."/>
            <person name="Niskanen T."/>
            <person name="Noordeloos M.E."/>
            <person name="Ohm R.A."/>
            <person name="Ortiz-Santana B."/>
            <person name="Ovrebo C."/>
            <person name="Racz N."/>
            <person name="Riley R."/>
            <person name="Savchenko A."/>
            <person name="Shiryaev A."/>
            <person name="Soop K."/>
            <person name="Spirin V."/>
            <person name="Szebenyi C."/>
            <person name="Tomsovsky M."/>
            <person name="Tulloss R.E."/>
            <person name="Uehling J."/>
            <person name="Grigoriev I.V."/>
            <person name="Vagvolgyi C."/>
            <person name="Papp T."/>
            <person name="Martin F.M."/>
            <person name="Miettinen O."/>
            <person name="Hibbett D.S."/>
            <person name="Nagy L.G."/>
        </authorList>
    </citation>
    <scope>NUCLEOTIDE SEQUENCE [LARGE SCALE GENOMIC DNA]</scope>
    <source>
        <strain evidence="6 7">FP101781</strain>
    </source>
</reference>
<dbReference type="InterPro" id="IPR024977">
    <property type="entry name" value="Apc4-like_WD40_dom"/>
</dbReference>
<dbReference type="PANTHER" id="PTHR22847:SF637">
    <property type="entry name" value="WD REPEAT DOMAIN 5B"/>
    <property type="match status" value="1"/>
</dbReference>
<keyword evidence="1 3" id="KW-0853">WD repeat</keyword>
<gene>
    <name evidence="6" type="ORF">FA13DRAFT_1794130</name>
</gene>
<dbReference type="SUPFAM" id="SSF50978">
    <property type="entry name" value="WD40 repeat-like"/>
    <property type="match status" value="1"/>
</dbReference>
<dbReference type="Gene3D" id="2.130.10.10">
    <property type="entry name" value="YVTN repeat-like/Quinoprotein amine dehydrogenase"/>
    <property type="match status" value="2"/>
</dbReference>
<evidence type="ECO:0000256" key="4">
    <source>
        <dbReference type="SAM" id="Phobius"/>
    </source>
</evidence>
<evidence type="ECO:0000256" key="3">
    <source>
        <dbReference type="PROSITE-ProRule" id="PRU00221"/>
    </source>
</evidence>
<dbReference type="InterPro" id="IPR036322">
    <property type="entry name" value="WD40_repeat_dom_sf"/>
</dbReference>
<evidence type="ECO:0000256" key="1">
    <source>
        <dbReference type="ARBA" id="ARBA00022574"/>
    </source>
</evidence>
<protein>
    <submittedName>
        <fullName evidence="6">WD40 repeat-like protein</fullName>
    </submittedName>
</protein>
<keyword evidence="4" id="KW-0812">Transmembrane</keyword>
<keyword evidence="7" id="KW-1185">Reference proteome</keyword>
<feature type="transmembrane region" description="Helical" evidence="4">
    <location>
        <begin position="360"/>
        <end position="379"/>
    </location>
</feature>
<evidence type="ECO:0000259" key="5">
    <source>
        <dbReference type="Pfam" id="PF12894"/>
    </source>
</evidence>
<feature type="domain" description="Anaphase-promoting complex subunit 4-like WD40" evidence="5">
    <location>
        <begin position="4"/>
        <end position="65"/>
    </location>
</feature>
<keyword evidence="4" id="KW-1133">Transmembrane helix</keyword>
<dbReference type="Pfam" id="PF12894">
    <property type="entry name" value="ANAPC4_WD40"/>
    <property type="match status" value="1"/>
</dbReference>
<proteinExistence type="predicted"/>
<dbReference type="GO" id="GO:1990234">
    <property type="term" value="C:transferase complex"/>
    <property type="evidence" value="ECO:0007669"/>
    <property type="project" value="UniProtKB-ARBA"/>
</dbReference>
<evidence type="ECO:0000256" key="2">
    <source>
        <dbReference type="ARBA" id="ARBA00022737"/>
    </source>
</evidence>
<dbReference type="PANTHER" id="PTHR22847">
    <property type="entry name" value="WD40 REPEAT PROTEIN"/>
    <property type="match status" value="1"/>
</dbReference>
<dbReference type="PROSITE" id="PS50082">
    <property type="entry name" value="WD_REPEATS_2"/>
    <property type="match status" value="1"/>
</dbReference>
<accession>A0A4Y7T1T0</accession>
<organism evidence="6 7">
    <name type="scientific">Coprinellus micaceus</name>
    <name type="common">Glistening ink-cap mushroom</name>
    <name type="synonym">Coprinus micaceus</name>
    <dbReference type="NCBI Taxonomy" id="71717"/>
    <lineage>
        <taxon>Eukaryota</taxon>
        <taxon>Fungi</taxon>
        <taxon>Dikarya</taxon>
        <taxon>Basidiomycota</taxon>
        <taxon>Agaricomycotina</taxon>
        <taxon>Agaricomycetes</taxon>
        <taxon>Agaricomycetidae</taxon>
        <taxon>Agaricales</taxon>
        <taxon>Agaricineae</taxon>
        <taxon>Psathyrellaceae</taxon>
        <taxon>Coprinellus</taxon>
    </lineage>
</organism>
<evidence type="ECO:0000313" key="7">
    <source>
        <dbReference type="Proteomes" id="UP000298030"/>
    </source>
</evidence>
<dbReference type="OrthoDB" id="3238562at2759"/>
<dbReference type="InterPro" id="IPR015943">
    <property type="entry name" value="WD40/YVTN_repeat-like_dom_sf"/>
</dbReference>
<dbReference type="AlphaFoldDB" id="A0A4Y7T1T0"/>
<dbReference type="SMART" id="SM00320">
    <property type="entry name" value="WD40"/>
    <property type="match status" value="3"/>
</dbReference>
<dbReference type="Proteomes" id="UP000298030">
    <property type="component" value="Unassembled WGS sequence"/>
</dbReference>
<dbReference type="STRING" id="71717.A0A4Y7T1T0"/>
<comment type="caution">
    <text evidence="6">The sequence shown here is derived from an EMBL/GenBank/DDBJ whole genome shotgun (WGS) entry which is preliminary data.</text>
</comment>
<name>A0A4Y7T1T0_COPMI</name>
<dbReference type="InterPro" id="IPR001680">
    <property type="entry name" value="WD40_rpt"/>
</dbReference>
<keyword evidence="2" id="KW-0677">Repeat</keyword>
<evidence type="ECO:0000313" key="6">
    <source>
        <dbReference type="EMBL" id="TEB28127.1"/>
    </source>
</evidence>
<dbReference type="EMBL" id="QPFP01000034">
    <property type="protein sequence ID" value="TEB28127.1"/>
    <property type="molecule type" value="Genomic_DNA"/>
</dbReference>
<sequence length="450" mass="49964">MYFQQIHSLRGAHKRRVRWLQFSPKGAKLACADEEGLTSVWDVETGTLICTFELGGCISVLAWDVRKAERLFIGLESGVVRVVDSFKTPGVSVKTGVKGAPVHAIAPSPSGCLAIAIGAEVHITHQSRQGVWITVDILPQPKLPGETSLGDTRVRPRSLHFYRGSRRLIVSYLNHGVVCYDLDTLLQLWDISPSQENPTMYVSKYESTFAIHADLNTAVYSTLFPRLSILAATNMSTGAMTYSINSRRLAGHLDMPLQADRNVPCVAGSLDFSSRMACGGHTGSVCIWDIPSNELIQSLKYDDNSLIQCIASQSYLNTEYVASAPVEGEPIIKLWKATIPASTLERLSYRLSAVMDGERLWMYFASCMLVVTAVVFQMLNRSAMSDLSTYIVGVLGWAIKEFVYDPLLEVLEEARRRLREWLLNWLGVQPTPPPPPSALTRLYPLWRPNA</sequence>
<keyword evidence="4" id="KW-0472">Membrane</keyword>
<feature type="repeat" description="WD" evidence="3">
    <location>
        <begin position="10"/>
        <end position="51"/>
    </location>
</feature>